<dbReference type="OrthoDB" id="5273847at2759"/>
<keyword evidence="3" id="KW-1185">Reference proteome</keyword>
<organism evidence="2 3">
    <name type="scientific">Aspergillus puulaauensis</name>
    <dbReference type="NCBI Taxonomy" id="1220207"/>
    <lineage>
        <taxon>Eukaryota</taxon>
        <taxon>Fungi</taxon>
        <taxon>Dikarya</taxon>
        <taxon>Ascomycota</taxon>
        <taxon>Pezizomycotina</taxon>
        <taxon>Eurotiomycetes</taxon>
        <taxon>Eurotiomycetidae</taxon>
        <taxon>Eurotiales</taxon>
        <taxon>Aspergillaceae</taxon>
        <taxon>Aspergillus</taxon>
    </lineage>
</organism>
<dbReference type="Pfam" id="PF24539">
    <property type="entry name" value="DUF7600"/>
    <property type="match status" value="1"/>
</dbReference>
<dbReference type="AlphaFoldDB" id="A0A7R7XSV3"/>
<dbReference type="GeneID" id="64976951"/>
<proteinExistence type="predicted"/>
<dbReference type="KEGG" id="apuu:APUU_51657S"/>
<accession>A0A7R7XSV3</accession>
<feature type="domain" description="F-box" evidence="1">
    <location>
        <begin position="202"/>
        <end position="252"/>
    </location>
</feature>
<evidence type="ECO:0000313" key="3">
    <source>
        <dbReference type="Proteomes" id="UP000654913"/>
    </source>
</evidence>
<reference evidence="2" key="1">
    <citation type="submission" date="2021-01" db="EMBL/GenBank/DDBJ databases">
        <authorList>
            <consortium name="Aspergillus puulaauensis MK2 genome sequencing consortium"/>
            <person name="Kazuki M."/>
            <person name="Futagami T."/>
        </authorList>
    </citation>
    <scope>NUCLEOTIDE SEQUENCE</scope>
    <source>
        <strain evidence="2">MK2</strain>
    </source>
</reference>
<gene>
    <name evidence="2" type="ORF">APUU_51657S</name>
</gene>
<dbReference type="InterPro" id="IPR001810">
    <property type="entry name" value="F-box_dom"/>
</dbReference>
<dbReference type="PROSITE" id="PS50181">
    <property type="entry name" value="FBOX"/>
    <property type="match status" value="1"/>
</dbReference>
<dbReference type="SUPFAM" id="SSF81383">
    <property type="entry name" value="F-box domain"/>
    <property type="match status" value="1"/>
</dbReference>
<evidence type="ECO:0000259" key="1">
    <source>
        <dbReference type="PROSITE" id="PS50181"/>
    </source>
</evidence>
<protein>
    <recommendedName>
        <fullName evidence="1">F-box domain-containing protein</fullName>
    </recommendedName>
</protein>
<dbReference type="RefSeq" id="XP_041559140.1">
    <property type="nucleotide sequence ID" value="XM_041706789.1"/>
</dbReference>
<reference evidence="2" key="2">
    <citation type="submission" date="2021-02" db="EMBL/GenBank/DDBJ databases">
        <title>Aspergillus puulaauensis MK2 genome sequence.</title>
        <authorList>
            <person name="Futagami T."/>
            <person name="Mori K."/>
            <person name="Kadooka C."/>
            <person name="Tanaka T."/>
        </authorList>
    </citation>
    <scope>NUCLEOTIDE SEQUENCE</scope>
    <source>
        <strain evidence="2">MK2</strain>
    </source>
</reference>
<name>A0A7R7XSV3_9EURO</name>
<dbReference type="EMBL" id="AP024447">
    <property type="protein sequence ID" value="BCS26946.1"/>
    <property type="molecule type" value="Genomic_DNA"/>
</dbReference>
<dbReference type="Proteomes" id="UP000654913">
    <property type="component" value="Chromosome 5"/>
</dbReference>
<dbReference type="InterPro" id="IPR036047">
    <property type="entry name" value="F-box-like_dom_sf"/>
</dbReference>
<evidence type="ECO:0000313" key="2">
    <source>
        <dbReference type="EMBL" id="BCS26946.1"/>
    </source>
</evidence>
<dbReference type="InterPro" id="IPR056021">
    <property type="entry name" value="DUF7600"/>
</dbReference>
<sequence>MHNNVYCAFCGVILERDPINPDTWHERNPRPWYRKVRGLTTTDIPDRATLTGVGLIYNYDVLEAPADSNLSYAETELPSWGSWELSDYRGQAWAFGVHDSCWQILLLRLSHLNIEAIVPAVYRQLLCVPCMNGSSFDWGHDYDGAARTHKLRAGQRFRPRPLPVDETSPLYADPCSSPSLDAFEIAAPAPCTASQYLQSASSSSFGSLPPELIYEILPYLSCEEVAILRLVNRNLAVTAALDRLPQSYWRSRFQPGGEADFMFANLTGRRDWRGLFFAVRAMLQDGQSLCLVNRKRVRKLVEPIALVVEQDSASRPSLYGTAVHGGPGEQARVQLPCSQGAAHPPLLLETANKFTGDLSYSTTKYPHWRGCRVLHRRAQPLPYPRQYYRGKIAISTRQIGAMTFVSGIGIFPSSGGEYAAAIAGFHEPFAAKWIDMPLSAAIDHIHVAFSSQGLTGIMFTFTNGTVSPWVGVSKGPGVAQGSLTADGDSTPSYLVAGLDVSAHRVTLQRRTHVLTTHV</sequence>